<evidence type="ECO:0000256" key="2">
    <source>
        <dbReference type="ARBA" id="ARBA00022603"/>
    </source>
</evidence>
<dbReference type="CDD" id="cd02440">
    <property type="entry name" value="AdoMet_MTases"/>
    <property type="match status" value="1"/>
</dbReference>
<dbReference type="SUPFAM" id="SSF53335">
    <property type="entry name" value="S-adenosyl-L-methionine-dependent methyltransferases"/>
    <property type="match status" value="1"/>
</dbReference>
<evidence type="ECO:0000256" key="1">
    <source>
        <dbReference type="ARBA" id="ARBA00005189"/>
    </source>
</evidence>
<dbReference type="GO" id="GO:0032259">
    <property type="term" value="P:methylation"/>
    <property type="evidence" value="ECO:0007669"/>
    <property type="project" value="UniProtKB-KW"/>
</dbReference>
<dbReference type="Gene3D" id="3.40.50.150">
    <property type="entry name" value="Vaccinia Virus protein VP39"/>
    <property type="match status" value="1"/>
</dbReference>
<comment type="pathway">
    <text evidence="1">Lipid metabolism.</text>
</comment>
<feature type="domain" description="Methyltransferase type 11" evidence="5">
    <location>
        <begin position="48"/>
        <end position="144"/>
    </location>
</feature>
<dbReference type="InterPro" id="IPR029063">
    <property type="entry name" value="SAM-dependent_MTases_sf"/>
</dbReference>
<dbReference type="Pfam" id="PF08241">
    <property type="entry name" value="Methyltransf_11"/>
    <property type="match status" value="1"/>
</dbReference>
<evidence type="ECO:0000256" key="4">
    <source>
        <dbReference type="ARBA" id="ARBA00025707"/>
    </source>
</evidence>
<dbReference type="EMBL" id="JADCKQ010000002">
    <property type="protein sequence ID" value="MBI1492561.1"/>
    <property type="molecule type" value="Genomic_DNA"/>
</dbReference>
<keyword evidence="3" id="KW-0808">Transferase</keyword>
<reference evidence="6" key="1">
    <citation type="submission" date="2020-10" db="EMBL/GenBank/DDBJ databases">
        <title>Paenihalocynthiibacter styelae gen. nov., sp. nov., isolated from stalked sea squirt Styela clava.</title>
        <authorList>
            <person name="Kim Y.-O."/>
            <person name="Yoon J.-H."/>
        </authorList>
    </citation>
    <scope>NUCLEOTIDE SEQUENCE</scope>
    <source>
        <strain evidence="6">MYP1-1</strain>
    </source>
</reference>
<evidence type="ECO:0000313" key="7">
    <source>
        <dbReference type="Proteomes" id="UP000640583"/>
    </source>
</evidence>
<comment type="caution">
    <text evidence="6">The sequence shown here is derived from an EMBL/GenBank/DDBJ whole genome shotgun (WGS) entry which is preliminary data.</text>
</comment>
<dbReference type="GO" id="GO:0008757">
    <property type="term" value="F:S-adenosylmethionine-dependent methyltransferase activity"/>
    <property type="evidence" value="ECO:0007669"/>
    <property type="project" value="InterPro"/>
</dbReference>
<accession>A0A8J7IP29</accession>
<dbReference type="InterPro" id="IPR013216">
    <property type="entry name" value="Methyltransf_11"/>
</dbReference>
<dbReference type="Proteomes" id="UP000640583">
    <property type="component" value="Unassembled WGS sequence"/>
</dbReference>
<keyword evidence="2 6" id="KW-0489">Methyltransferase</keyword>
<dbReference type="PANTHER" id="PTHR44307:SF2">
    <property type="entry name" value="PHOSPHOETHANOLAMINE METHYLTRANSFERASE ISOFORM X1"/>
    <property type="match status" value="1"/>
</dbReference>
<comment type="pathway">
    <text evidence="4">Phospholipid metabolism.</text>
</comment>
<gene>
    <name evidence="6" type="ORF">H1D41_02805</name>
</gene>
<proteinExistence type="predicted"/>
<dbReference type="AlphaFoldDB" id="A0A8J7IP29"/>
<keyword evidence="7" id="KW-1185">Reference proteome</keyword>
<name>A0A8J7IP29_9RHOB</name>
<evidence type="ECO:0000259" key="5">
    <source>
        <dbReference type="Pfam" id="PF08241"/>
    </source>
</evidence>
<evidence type="ECO:0000256" key="3">
    <source>
        <dbReference type="ARBA" id="ARBA00022679"/>
    </source>
</evidence>
<organism evidence="6 7">
    <name type="scientific">Halocynthiibacter styelae</name>
    <dbReference type="NCBI Taxonomy" id="2761955"/>
    <lineage>
        <taxon>Bacteria</taxon>
        <taxon>Pseudomonadati</taxon>
        <taxon>Pseudomonadota</taxon>
        <taxon>Alphaproteobacteria</taxon>
        <taxon>Rhodobacterales</taxon>
        <taxon>Paracoccaceae</taxon>
        <taxon>Halocynthiibacter</taxon>
    </lineage>
</organism>
<protein>
    <submittedName>
        <fullName evidence="6">Methyltransferase domain-containing protein</fullName>
    </submittedName>
</protein>
<dbReference type="RefSeq" id="WP_228847483.1">
    <property type="nucleotide sequence ID" value="NZ_JADCKQ010000002.1"/>
</dbReference>
<dbReference type="PANTHER" id="PTHR44307">
    <property type="entry name" value="PHOSPHOETHANOLAMINE METHYLTRANSFERASE"/>
    <property type="match status" value="1"/>
</dbReference>
<sequence>MAGAGIQYPDHFITRLQAVWGRGFLSPGGPEEVKRIVDGLDLAGKSLLDIGFGTGGPAAVLASLGAQVTGTDIEPQLLPHAEATRQASDHRDQITLILTDPGPLPFEDASFDVIFSKDSLIHVPDKAAMYGEILRVLRPGGVFAASDWLMGEGAEAARVMAEFNARGYLDFRMATASQTADILRECGFEAVTTLDRNAWYADLAAREVKKVEEELYDDLVREVGTEIMQDWLQIRRHLAEAARLGSLCPTHLRAVKPA</sequence>
<evidence type="ECO:0000313" key="6">
    <source>
        <dbReference type="EMBL" id="MBI1492561.1"/>
    </source>
</evidence>